<evidence type="ECO:0000256" key="2">
    <source>
        <dbReference type="SAM" id="SignalP"/>
    </source>
</evidence>
<dbReference type="Proteomes" id="UP001059597">
    <property type="component" value="Chromosome"/>
</dbReference>
<accession>A0ABM7ZS84</accession>
<dbReference type="RefSeq" id="WP_261953163.1">
    <property type="nucleotide sequence ID" value="NZ_AP026073.1"/>
</dbReference>
<sequence length="244" mass="24775">MKLRRALTAVAATAVLPLALAACSSGGSDHPSSGASAGHKGSSNAAGGPNAGLLNGTRLKALLLPVGALPKGYKADPQATRDSGTAFAPASSKAPLNLAGACPKLEASAWIQTAGLESAAFAQGDFANASQEEFNQEVDSFRGKDAQTVMLRLGQVLQHCAHFTDKSNGTTAAVTIRTTTVPKMGDQTLKAVLTAPEWEGGTTLVASRVGNTVITTFYNVQSGDKGSAGLGLTKKIVAQAQKAK</sequence>
<keyword evidence="2" id="KW-0732">Signal</keyword>
<feature type="region of interest" description="Disordered" evidence="1">
    <location>
        <begin position="29"/>
        <end position="49"/>
    </location>
</feature>
<protein>
    <recommendedName>
        <fullName evidence="5">Lipoprotein</fullName>
    </recommendedName>
</protein>
<organism evidence="3 4">
    <name type="scientific">Streptomyces nigrescens</name>
    <dbReference type="NCBI Taxonomy" id="1920"/>
    <lineage>
        <taxon>Bacteria</taxon>
        <taxon>Bacillati</taxon>
        <taxon>Actinomycetota</taxon>
        <taxon>Actinomycetes</taxon>
        <taxon>Kitasatosporales</taxon>
        <taxon>Streptomycetaceae</taxon>
        <taxon>Streptomyces</taxon>
    </lineage>
</organism>
<feature type="compositionally biased region" description="Low complexity" evidence="1">
    <location>
        <begin position="32"/>
        <end position="49"/>
    </location>
</feature>
<feature type="signal peptide" evidence="2">
    <location>
        <begin position="1"/>
        <end position="21"/>
    </location>
</feature>
<evidence type="ECO:0000313" key="3">
    <source>
        <dbReference type="EMBL" id="BDM69237.1"/>
    </source>
</evidence>
<name>A0ABM7ZS84_STRNI</name>
<evidence type="ECO:0000313" key="4">
    <source>
        <dbReference type="Proteomes" id="UP001059597"/>
    </source>
</evidence>
<evidence type="ECO:0000256" key="1">
    <source>
        <dbReference type="SAM" id="MobiDB-lite"/>
    </source>
</evidence>
<reference evidence="3" key="1">
    <citation type="submission" date="2022-06" db="EMBL/GenBank/DDBJ databases">
        <title>Complete genome sequence of Streptomyces nigrescens HEK616.</title>
        <authorList>
            <person name="Asamizu S."/>
            <person name="Onaka H."/>
        </authorList>
    </citation>
    <scope>NUCLEOTIDE SEQUENCE</scope>
    <source>
        <strain evidence="3">HEK616</strain>
    </source>
</reference>
<dbReference type="EMBL" id="AP026073">
    <property type="protein sequence ID" value="BDM69237.1"/>
    <property type="molecule type" value="Genomic_DNA"/>
</dbReference>
<proteinExistence type="predicted"/>
<feature type="chain" id="PRO_5046060950" description="Lipoprotein" evidence="2">
    <location>
        <begin position="22"/>
        <end position="244"/>
    </location>
</feature>
<evidence type="ECO:0008006" key="5">
    <source>
        <dbReference type="Google" id="ProtNLM"/>
    </source>
</evidence>
<dbReference type="PROSITE" id="PS51257">
    <property type="entry name" value="PROKAR_LIPOPROTEIN"/>
    <property type="match status" value="1"/>
</dbReference>
<keyword evidence="4" id="KW-1185">Reference proteome</keyword>
<gene>
    <name evidence="3" type="ORF">HEK616_27240</name>
</gene>